<organism evidence="1 2">
    <name type="scientific">Nepenthes gracilis</name>
    <name type="common">Slender pitcher plant</name>
    <dbReference type="NCBI Taxonomy" id="150966"/>
    <lineage>
        <taxon>Eukaryota</taxon>
        <taxon>Viridiplantae</taxon>
        <taxon>Streptophyta</taxon>
        <taxon>Embryophyta</taxon>
        <taxon>Tracheophyta</taxon>
        <taxon>Spermatophyta</taxon>
        <taxon>Magnoliopsida</taxon>
        <taxon>eudicotyledons</taxon>
        <taxon>Gunneridae</taxon>
        <taxon>Pentapetalae</taxon>
        <taxon>Caryophyllales</taxon>
        <taxon>Nepenthaceae</taxon>
        <taxon>Nepenthes</taxon>
    </lineage>
</organism>
<dbReference type="EMBL" id="BSYO01000002">
    <property type="protein sequence ID" value="GMH00789.1"/>
    <property type="molecule type" value="Genomic_DNA"/>
</dbReference>
<name>A0AAD3P9V7_NEPGR</name>
<dbReference type="AlphaFoldDB" id="A0AAD3P9V7"/>
<comment type="caution">
    <text evidence="1">The sequence shown here is derived from an EMBL/GenBank/DDBJ whole genome shotgun (WGS) entry which is preliminary data.</text>
</comment>
<reference evidence="1" key="1">
    <citation type="submission" date="2023-05" db="EMBL/GenBank/DDBJ databases">
        <title>Nepenthes gracilis genome sequencing.</title>
        <authorList>
            <person name="Fukushima K."/>
        </authorList>
    </citation>
    <scope>NUCLEOTIDE SEQUENCE</scope>
    <source>
        <strain evidence="1">SING2019-196</strain>
    </source>
</reference>
<accession>A0AAD3P9V7</accession>
<evidence type="ECO:0000313" key="2">
    <source>
        <dbReference type="Proteomes" id="UP001279734"/>
    </source>
</evidence>
<evidence type="ECO:0000313" key="1">
    <source>
        <dbReference type="EMBL" id="GMH00789.1"/>
    </source>
</evidence>
<sequence length="186" mass="20738">MHQRNGRGSCGALLLAAIALWLWWVFSFCGYMSRDATVAEGCWFGVQSLNAVDVDALADPTAVFLADGYAVLCHPNQHRLITSAKNIFSRLCTAPAAKKAASSLSIPCNRTEVSMKKQGNRHQLAFQHKDRISHHSNISWSKTGNIRNQVSTSSKILRQWDLYAIRGPFQHRNAAAFSSNSRDFWT</sequence>
<protein>
    <submittedName>
        <fullName evidence="1">Uncharacterized protein</fullName>
    </submittedName>
</protein>
<keyword evidence="2" id="KW-1185">Reference proteome</keyword>
<dbReference type="Proteomes" id="UP001279734">
    <property type="component" value="Unassembled WGS sequence"/>
</dbReference>
<proteinExistence type="predicted"/>
<gene>
    <name evidence="1" type="ORF">Nepgr_002628</name>
</gene>